<dbReference type="InterPro" id="IPR042128">
    <property type="entry name" value="NuoE_dom"/>
</dbReference>
<dbReference type="CDD" id="cd03064">
    <property type="entry name" value="TRX_Fd_NuoE"/>
    <property type="match status" value="1"/>
</dbReference>
<evidence type="ECO:0000256" key="10">
    <source>
        <dbReference type="ARBA" id="ARBA00047712"/>
    </source>
</evidence>
<evidence type="ECO:0000256" key="5">
    <source>
        <dbReference type="ARBA" id="ARBA00023004"/>
    </source>
</evidence>
<keyword evidence="13" id="KW-1185">Reference proteome</keyword>
<comment type="cofactor">
    <cofactor evidence="9">
        <name>[2Fe-2S] cluster</name>
        <dbReference type="ChEBI" id="CHEBI:190135"/>
    </cofactor>
</comment>
<evidence type="ECO:0000313" key="13">
    <source>
        <dbReference type="Proteomes" id="UP000199256"/>
    </source>
</evidence>
<evidence type="ECO:0000256" key="2">
    <source>
        <dbReference type="ARBA" id="ARBA00019898"/>
    </source>
</evidence>
<dbReference type="OrthoDB" id="9807941at2"/>
<dbReference type="PANTHER" id="PTHR10371">
    <property type="entry name" value="NADH DEHYDROGENASE UBIQUINONE FLAVOPROTEIN 2, MITOCHONDRIAL"/>
    <property type="match status" value="1"/>
</dbReference>
<dbReference type="NCBIfam" id="TIGR01958">
    <property type="entry name" value="nuoE_fam"/>
    <property type="match status" value="1"/>
</dbReference>
<keyword evidence="5 11" id="KW-0408">Iron</keyword>
<dbReference type="PANTHER" id="PTHR10371:SF3">
    <property type="entry name" value="NADH DEHYDROGENASE [UBIQUINONE] FLAVOPROTEIN 2, MITOCHONDRIAL"/>
    <property type="match status" value="1"/>
</dbReference>
<dbReference type="FunFam" id="1.10.10.1590:FF:000001">
    <property type="entry name" value="NADH-quinone oxidoreductase subunit E"/>
    <property type="match status" value="1"/>
</dbReference>
<dbReference type="PIRSF" id="PIRSF000216">
    <property type="entry name" value="NADH_DH_24kDa"/>
    <property type="match status" value="1"/>
</dbReference>
<keyword evidence="4 11" id="KW-0479">Metal-binding</keyword>
<feature type="binding site" evidence="11">
    <location>
        <position position="93"/>
    </location>
    <ligand>
        <name>[2Fe-2S] cluster</name>
        <dbReference type="ChEBI" id="CHEBI:190135"/>
    </ligand>
</feature>
<dbReference type="Gene3D" id="1.10.10.1590">
    <property type="entry name" value="NADH-quinone oxidoreductase subunit E"/>
    <property type="match status" value="1"/>
</dbReference>
<dbReference type="InterPro" id="IPR002023">
    <property type="entry name" value="NuoE-like"/>
</dbReference>
<dbReference type="EMBL" id="FOAA01000001">
    <property type="protein sequence ID" value="SEK19632.1"/>
    <property type="molecule type" value="Genomic_DNA"/>
</dbReference>
<keyword evidence="6 11" id="KW-0411">Iron-sulfur</keyword>
<evidence type="ECO:0000256" key="4">
    <source>
        <dbReference type="ARBA" id="ARBA00022723"/>
    </source>
</evidence>
<evidence type="ECO:0000256" key="1">
    <source>
        <dbReference type="ARBA" id="ARBA00010643"/>
    </source>
</evidence>
<sequence>MSANPTQRKSDLLSEHVRHEIDDWLARYPEDQRQSAVLGALRAVQHEQGHLSTQMMDAVADYIGMSEIAVYEVGSFYSMFELEPVGKHSISVCTNISCMLRGGDKILEHLEQKLGVGLGESTPDGRFFLKREEECLAGCCGAPMMQVDHVYHENLTPEKVDEILDKLD</sequence>
<organism evidence="12 13">
    <name type="scientific">Ectothiorhodospira marina</name>
    <dbReference type="NCBI Taxonomy" id="1396821"/>
    <lineage>
        <taxon>Bacteria</taxon>
        <taxon>Pseudomonadati</taxon>
        <taxon>Pseudomonadota</taxon>
        <taxon>Gammaproteobacteria</taxon>
        <taxon>Chromatiales</taxon>
        <taxon>Ectothiorhodospiraceae</taxon>
        <taxon>Ectothiorhodospira</taxon>
    </lineage>
</organism>
<gene>
    <name evidence="12" type="ORF">SAMN05444515_10172</name>
</gene>
<accession>A0A1H7F5R7</accession>
<dbReference type="Pfam" id="PF01257">
    <property type="entry name" value="2Fe-2S_thioredx"/>
    <property type="match status" value="1"/>
</dbReference>
<comment type="similarity">
    <text evidence="1">Belongs to the complex I 24 kDa subunit family.</text>
</comment>
<feature type="binding site" evidence="11">
    <location>
        <position position="98"/>
    </location>
    <ligand>
        <name>[2Fe-2S] cluster</name>
        <dbReference type="ChEBI" id="CHEBI:190135"/>
    </ligand>
</feature>
<dbReference type="GO" id="GO:0003954">
    <property type="term" value="F:NADH dehydrogenase activity"/>
    <property type="evidence" value="ECO:0007669"/>
    <property type="project" value="TreeGrafter"/>
</dbReference>
<dbReference type="Gene3D" id="3.40.30.10">
    <property type="entry name" value="Glutaredoxin"/>
    <property type="match status" value="1"/>
</dbReference>
<comment type="cofactor">
    <cofactor evidence="11">
        <name>[2Fe-2S] cluster</name>
        <dbReference type="ChEBI" id="CHEBI:190135"/>
    </cofactor>
    <text evidence="11">Binds 1 [2Fe-2S] cluster.</text>
</comment>
<dbReference type="GO" id="GO:0051537">
    <property type="term" value="F:2 iron, 2 sulfur cluster binding"/>
    <property type="evidence" value="ECO:0007669"/>
    <property type="project" value="UniProtKB-KW"/>
</dbReference>
<evidence type="ECO:0000313" key="12">
    <source>
        <dbReference type="EMBL" id="SEK19632.1"/>
    </source>
</evidence>
<evidence type="ECO:0000256" key="6">
    <source>
        <dbReference type="ARBA" id="ARBA00023014"/>
    </source>
</evidence>
<dbReference type="STRING" id="1396821.SAMN05444515_10172"/>
<dbReference type="SUPFAM" id="SSF52833">
    <property type="entry name" value="Thioredoxin-like"/>
    <property type="match status" value="1"/>
</dbReference>
<evidence type="ECO:0000256" key="7">
    <source>
        <dbReference type="ARBA" id="ARBA00031580"/>
    </source>
</evidence>
<proteinExistence type="inferred from homology"/>
<dbReference type="Proteomes" id="UP000199256">
    <property type="component" value="Unassembled WGS sequence"/>
</dbReference>
<reference evidence="13" key="1">
    <citation type="submission" date="2016-10" db="EMBL/GenBank/DDBJ databases">
        <authorList>
            <person name="Varghese N."/>
            <person name="Submissions S."/>
        </authorList>
    </citation>
    <scope>NUCLEOTIDE SEQUENCE [LARGE SCALE GENOMIC DNA]</scope>
    <source>
        <strain evidence="13">DSM 241</strain>
    </source>
</reference>
<dbReference type="RefSeq" id="WP_090249455.1">
    <property type="nucleotide sequence ID" value="NZ_FOAA01000001.1"/>
</dbReference>
<feature type="binding site" evidence="11">
    <location>
        <position position="139"/>
    </location>
    <ligand>
        <name>[2Fe-2S] cluster</name>
        <dbReference type="ChEBI" id="CHEBI:190135"/>
    </ligand>
</feature>
<evidence type="ECO:0000256" key="8">
    <source>
        <dbReference type="ARBA" id="ARBA00032788"/>
    </source>
</evidence>
<evidence type="ECO:0000256" key="11">
    <source>
        <dbReference type="PIRSR" id="PIRSR000216-1"/>
    </source>
</evidence>
<dbReference type="AlphaFoldDB" id="A0A1H7F5R7"/>
<dbReference type="InterPro" id="IPR041921">
    <property type="entry name" value="NuoE_N"/>
</dbReference>
<dbReference type="InterPro" id="IPR036249">
    <property type="entry name" value="Thioredoxin-like_sf"/>
</dbReference>
<protein>
    <recommendedName>
        <fullName evidence="2">NADH-quinone oxidoreductase subunit E</fullName>
    </recommendedName>
    <alternativeName>
        <fullName evidence="7">NADH dehydrogenase I subunit E</fullName>
    </alternativeName>
    <alternativeName>
        <fullName evidence="8">NDH-1 subunit E</fullName>
    </alternativeName>
</protein>
<dbReference type="GO" id="GO:0046872">
    <property type="term" value="F:metal ion binding"/>
    <property type="evidence" value="ECO:0007669"/>
    <property type="project" value="UniProtKB-KW"/>
</dbReference>
<name>A0A1H7F5R7_9GAMM</name>
<feature type="binding site" evidence="11">
    <location>
        <position position="135"/>
    </location>
    <ligand>
        <name>[2Fe-2S] cluster</name>
        <dbReference type="ChEBI" id="CHEBI:190135"/>
    </ligand>
</feature>
<evidence type="ECO:0000256" key="3">
    <source>
        <dbReference type="ARBA" id="ARBA00022714"/>
    </source>
</evidence>
<evidence type="ECO:0000256" key="9">
    <source>
        <dbReference type="ARBA" id="ARBA00034078"/>
    </source>
</evidence>
<keyword evidence="3 11" id="KW-0001">2Fe-2S</keyword>
<comment type="catalytic activity">
    <reaction evidence="10">
        <text>a quinone + NADH + 5 H(+)(in) = a quinol + NAD(+) + 4 H(+)(out)</text>
        <dbReference type="Rhea" id="RHEA:57888"/>
        <dbReference type="ChEBI" id="CHEBI:15378"/>
        <dbReference type="ChEBI" id="CHEBI:24646"/>
        <dbReference type="ChEBI" id="CHEBI:57540"/>
        <dbReference type="ChEBI" id="CHEBI:57945"/>
        <dbReference type="ChEBI" id="CHEBI:132124"/>
    </reaction>
</comment>